<reference evidence="1 2" key="1">
    <citation type="submission" date="2015-11" db="EMBL/GenBank/DDBJ databases">
        <title>Exploring the genomic traits of fungus-feeding bacterial genus Collimonas.</title>
        <authorList>
            <person name="Song C."/>
            <person name="Schmidt R."/>
            <person name="de Jager V."/>
            <person name="Krzyzanowska D."/>
            <person name="Jongedijk E."/>
            <person name="Cankar K."/>
            <person name="Beekwilder J."/>
            <person name="van Veen A."/>
            <person name="de Boer W."/>
            <person name="van Veen J.A."/>
            <person name="Garbeva P."/>
        </authorList>
    </citation>
    <scope>NUCLEOTIDE SEQUENCE [LARGE SCALE GENOMIC DNA]</scope>
    <source>
        <strain evidence="1 2">Ter282</strain>
    </source>
</reference>
<dbReference type="PATRIC" id="fig|279058.17.peg.720"/>
<accession>A0A127QEQ9</accession>
<sequence length="42" mass="4843">MGKKLVWLVKSFSVVSKKVVDEKLETLHNLISLLLTNKTICW</sequence>
<dbReference type="AlphaFoldDB" id="A0A127QEQ9"/>
<dbReference type="Proteomes" id="UP000071778">
    <property type="component" value="Chromosome"/>
</dbReference>
<gene>
    <name evidence="1" type="ORF">CAter282_0666</name>
</gene>
<name>A0A127QEQ9_9BURK</name>
<protein>
    <submittedName>
        <fullName evidence="1">Uncharacterized protein</fullName>
    </submittedName>
</protein>
<evidence type="ECO:0000313" key="2">
    <source>
        <dbReference type="Proteomes" id="UP000071778"/>
    </source>
</evidence>
<dbReference type="EMBL" id="CP013235">
    <property type="protein sequence ID" value="AMP08474.1"/>
    <property type="molecule type" value="Genomic_DNA"/>
</dbReference>
<keyword evidence="2" id="KW-1185">Reference proteome</keyword>
<proteinExistence type="predicted"/>
<organism evidence="1 2">
    <name type="scientific">Collimonas arenae</name>
    <dbReference type="NCBI Taxonomy" id="279058"/>
    <lineage>
        <taxon>Bacteria</taxon>
        <taxon>Pseudomonadati</taxon>
        <taxon>Pseudomonadota</taxon>
        <taxon>Betaproteobacteria</taxon>
        <taxon>Burkholderiales</taxon>
        <taxon>Oxalobacteraceae</taxon>
        <taxon>Collimonas</taxon>
    </lineage>
</organism>
<evidence type="ECO:0000313" key="1">
    <source>
        <dbReference type="EMBL" id="AMP08474.1"/>
    </source>
</evidence>